<dbReference type="EMBL" id="JACSPR010000008">
    <property type="protein sequence ID" value="MBD8030806.1"/>
    <property type="molecule type" value="Genomic_DNA"/>
</dbReference>
<accession>A0A8I0HFE7</accession>
<sequence length="70" mass="7512">MTPLRATVTLREAAELIGIGASTAYDAVRKNEFPTPVIKIGGRYVVPIKPLLALLGLEELPMPNNDPQVA</sequence>
<gene>
    <name evidence="2" type="ORF">H9627_10825</name>
</gene>
<organism evidence="2 3">
    <name type="scientific">Corynebacterium gallinarum</name>
    <dbReference type="NCBI Taxonomy" id="2762214"/>
    <lineage>
        <taxon>Bacteria</taxon>
        <taxon>Bacillati</taxon>
        <taxon>Actinomycetota</taxon>
        <taxon>Actinomycetes</taxon>
        <taxon>Mycobacteriales</taxon>
        <taxon>Corynebacteriaceae</taxon>
        <taxon>Corynebacterium</taxon>
    </lineage>
</organism>
<protein>
    <submittedName>
        <fullName evidence="2">Helix-turn-helix domain-containing protein</fullName>
    </submittedName>
</protein>
<proteinExistence type="predicted"/>
<evidence type="ECO:0000259" key="1">
    <source>
        <dbReference type="Pfam" id="PF12728"/>
    </source>
</evidence>
<dbReference type="RefSeq" id="WP_191734057.1">
    <property type="nucleotide sequence ID" value="NZ_JACSPR010000008.1"/>
</dbReference>
<reference evidence="2 3" key="1">
    <citation type="submission" date="2020-08" db="EMBL/GenBank/DDBJ databases">
        <title>A Genomic Blueprint of the Chicken Gut Microbiome.</title>
        <authorList>
            <person name="Gilroy R."/>
            <person name="Ravi A."/>
            <person name="Getino M."/>
            <person name="Pursley I."/>
            <person name="Horton D.L."/>
            <person name="Alikhan N.-F."/>
            <person name="Baker D."/>
            <person name="Gharbi K."/>
            <person name="Hall N."/>
            <person name="Watson M."/>
            <person name="Adriaenssens E.M."/>
            <person name="Foster-Nyarko E."/>
            <person name="Jarju S."/>
            <person name="Secka A."/>
            <person name="Antonio M."/>
            <person name="Oren A."/>
            <person name="Chaudhuri R."/>
            <person name="La Ragione R.M."/>
            <person name="Hildebrand F."/>
            <person name="Pallen M.J."/>
        </authorList>
    </citation>
    <scope>NUCLEOTIDE SEQUENCE [LARGE SCALE GENOMIC DNA]</scope>
    <source>
        <strain evidence="2 3">Sa1YVA5</strain>
    </source>
</reference>
<dbReference type="Proteomes" id="UP000650224">
    <property type="component" value="Unassembled WGS sequence"/>
</dbReference>
<dbReference type="AlphaFoldDB" id="A0A8I0HFE7"/>
<name>A0A8I0HFE7_9CORY</name>
<comment type="caution">
    <text evidence="2">The sequence shown here is derived from an EMBL/GenBank/DDBJ whole genome shotgun (WGS) entry which is preliminary data.</text>
</comment>
<feature type="domain" description="Helix-turn-helix" evidence="1">
    <location>
        <begin position="8"/>
        <end position="49"/>
    </location>
</feature>
<evidence type="ECO:0000313" key="2">
    <source>
        <dbReference type="EMBL" id="MBD8030806.1"/>
    </source>
</evidence>
<dbReference type="InterPro" id="IPR041657">
    <property type="entry name" value="HTH_17"/>
</dbReference>
<keyword evidence="3" id="KW-1185">Reference proteome</keyword>
<evidence type="ECO:0000313" key="3">
    <source>
        <dbReference type="Proteomes" id="UP000650224"/>
    </source>
</evidence>
<dbReference type="Pfam" id="PF12728">
    <property type="entry name" value="HTH_17"/>
    <property type="match status" value="1"/>
</dbReference>